<dbReference type="PIRSF" id="PIRSF017300">
    <property type="entry name" value="snoRNP_Mpp10"/>
    <property type="match status" value="1"/>
</dbReference>
<dbReference type="GO" id="GO:0032040">
    <property type="term" value="C:small-subunit processome"/>
    <property type="evidence" value="ECO:0007669"/>
    <property type="project" value="TreeGrafter"/>
</dbReference>
<comment type="similarity">
    <text evidence="6 7">Belongs to the MPP10 family.</text>
</comment>
<keyword evidence="11" id="KW-1185">Reference proteome</keyword>
<feature type="compositionally biased region" description="Acidic residues" evidence="9">
    <location>
        <begin position="258"/>
        <end position="268"/>
    </location>
</feature>
<feature type="region of interest" description="Disordered" evidence="9">
    <location>
        <begin position="131"/>
        <end position="162"/>
    </location>
</feature>
<dbReference type="EMBL" id="JAAWWB010000024">
    <property type="protein sequence ID" value="KAG6753108.1"/>
    <property type="molecule type" value="Genomic_DNA"/>
</dbReference>
<feature type="compositionally biased region" description="Basic and acidic residues" evidence="9">
    <location>
        <begin position="269"/>
        <end position="278"/>
    </location>
</feature>
<evidence type="ECO:0000256" key="5">
    <source>
        <dbReference type="ARBA" id="ARBA00023274"/>
    </source>
</evidence>
<name>A0A8X7YRB0_POPTO</name>
<feature type="region of interest" description="Disordered" evidence="9">
    <location>
        <begin position="32"/>
        <end position="107"/>
    </location>
</feature>
<evidence type="ECO:0000256" key="4">
    <source>
        <dbReference type="ARBA" id="ARBA00023242"/>
    </source>
</evidence>
<evidence type="ECO:0000256" key="2">
    <source>
        <dbReference type="ARBA" id="ARBA00022517"/>
    </source>
</evidence>
<evidence type="ECO:0000256" key="7">
    <source>
        <dbReference type="PIRNR" id="PIRNR017300"/>
    </source>
</evidence>
<evidence type="ECO:0000256" key="8">
    <source>
        <dbReference type="SAM" id="Coils"/>
    </source>
</evidence>
<feature type="compositionally biased region" description="Acidic residues" evidence="9">
    <location>
        <begin position="57"/>
        <end position="101"/>
    </location>
</feature>
<sequence>MASTIAFSPLLSTLRRQVLHFEKNPEEIRVTGDKVLQGKNNGVEEKEVKKIDGVGNGDDDDMDMYEIDDEDDDDDEEEEEEEEEGGEEEVSEEEESGEEEGEKGVVEDKFLKIKDLEDFLEDEDAREYGLDTKKNNKKDNLSEEDDEDEDDDEGEGGEDDEGDEVMHTYILKHFFHLFICSREISRKLSKASICPVAGSTSYETAASMVILICISFSFALLKLLIFGFSCASLRFRYEDFFGSKRRKILKRKSKEDSSSDNELDDEAVDERKGRLSTHEKQLQKLQSEIEQMEKVNLEPKTWTMQGEVTAASRPKNSALEVDLDFEHNMRPAPVITEEVTATLEDMIKNRIIEGQFNDIQKAPGLPSKAPRELKELDDNKSKKGLADVYEEEYVQKTIPAAAPLSFSDEQKEVDIHDVAFVVASVLFKKLCLKLDTLSHYHFAPKPVIEDMSIQANVPALAMEEIAPMAVSDAAMLAPEEVFSGKGDIKEEAELTQAERKRRRANKKRKFKLNRLKGQQRRHERTQHDTMMMARKNSDLFHRYIHAQRATEPFQVMVSSLGPPDEEEKQEKSGTLQHCKMPICFMLLTSTDEKKTMPEEELERFGI</sequence>
<feature type="compositionally biased region" description="Basic and acidic residues" evidence="9">
    <location>
        <begin position="42"/>
        <end position="52"/>
    </location>
</feature>
<protein>
    <recommendedName>
        <fullName evidence="7">U3 small nucleolar ribonucleoprotein protein MPP10</fullName>
    </recommendedName>
</protein>
<feature type="region of interest" description="Disordered" evidence="9">
    <location>
        <begin position="251"/>
        <end position="278"/>
    </location>
</feature>
<feature type="compositionally biased region" description="Basic and acidic residues" evidence="9">
    <location>
        <begin position="131"/>
        <end position="141"/>
    </location>
</feature>
<dbReference type="AlphaFoldDB" id="A0A8X7YRB0"/>
<evidence type="ECO:0000313" key="10">
    <source>
        <dbReference type="EMBL" id="KAG6753108.1"/>
    </source>
</evidence>
<dbReference type="PANTHER" id="PTHR17039">
    <property type="entry name" value="U3 SMALL NUCLEOLAR RIBONUCLEOPROTEIN PROTEIN MPP10"/>
    <property type="match status" value="1"/>
</dbReference>
<evidence type="ECO:0000256" key="3">
    <source>
        <dbReference type="ARBA" id="ARBA00022552"/>
    </source>
</evidence>
<keyword evidence="2 7" id="KW-0690">Ribosome biogenesis</keyword>
<comment type="subcellular location">
    <subcellularLocation>
        <location evidence="1 7">Nucleus</location>
        <location evidence="1 7">Nucleolus</location>
    </subcellularLocation>
</comment>
<evidence type="ECO:0000256" key="1">
    <source>
        <dbReference type="ARBA" id="ARBA00004604"/>
    </source>
</evidence>
<keyword evidence="4 7" id="KW-0539">Nucleus</keyword>
<accession>A0A8X7YRB0</accession>
<reference evidence="10" key="1">
    <citation type="journal article" date="2020" name="bioRxiv">
        <title>Hybrid origin of Populus tomentosa Carr. identified through genome sequencing and phylogenomic analysis.</title>
        <authorList>
            <person name="An X."/>
            <person name="Gao K."/>
            <person name="Chen Z."/>
            <person name="Li J."/>
            <person name="Yang X."/>
            <person name="Yang X."/>
            <person name="Zhou J."/>
            <person name="Guo T."/>
            <person name="Zhao T."/>
            <person name="Huang S."/>
            <person name="Miao D."/>
            <person name="Khan W.U."/>
            <person name="Rao P."/>
            <person name="Ye M."/>
            <person name="Lei B."/>
            <person name="Liao W."/>
            <person name="Wang J."/>
            <person name="Ji L."/>
            <person name="Li Y."/>
            <person name="Guo B."/>
            <person name="Mustafa N.S."/>
            <person name="Li S."/>
            <person name="Yun Q."/>
            <person name="Keller S.R."/>
            <person name="Mao J."/>
            <person name="Zhang R."/>
            <person name="Strauss S.H."/>
        </authorList>
    </citation>
    <scope>NUCLEOTIDE SEQUENCE</scope>
    <source>
        <strain evidence="10">GM15</strain>
        <tissue evidence="10">Leaf</tissue>
    </source>
</reference>
<dbReference type="GO" id="GO:0034457">
    <property type="term" value="C:Mpp10 complex"/>
    <property type="evidence" value="ECO:0007669"/>
    <property type="project" value="InterPro"/>
</dbReference>
<feature type="coiled-coil region" evidence="8">
    <location>
        <begin position="487"/>
        <end position="514"/>
    </location>
</feature>
<dbReference type="InterPro" id="IPR012173">
    <property type="entry name" value="Mpp10"/>
</dbReference>
<feature type="compositionally biased region" description="Acidic residues" evidence="9">
    <location>
        <begin position="142"/>
        <end position="162"/>
    </location>
</feature>
<organism evidence="10 11">
    <name type="scientific">Populus tomentosa</name>
    <name type="common">Chinese white poplar</name>
    <dbReference type="NCBI Taxonomy" id="118781"/>
    <lineage>
        <taxon>Eukaryota</taxon>
        <taxon>Viridiplantae</taxon>
        <taxon>Streptophyta</taxon>
        <taxon>Embryophyta</taxon>
        <taxon>Tracheophyta</taxon>
        <taxon>Spermatophyta</taxon>
        <taxon>Magnoliopsida</taxon>
        <taxon>eudicotyledons</taxon>
        <taxon>Gunneridae</taxon>
        <taxon>Pentapetalae</taxon>
        <taxon>rosids</taxon>
        <taxon>fabids</taxon>
        <taxon>Malpighiales</taxon>
        <taxon>Salicaceae</taxon>
        <taxon>Saliceae</taxon>
        <taxon>Populus</taxon>
    </lineage>
</organism>
<dbReference type="GO" id="GO:0005732">
    <property type="term" value="C:sno(s)RNA-containing ribonucleoprotein complex"/>
    <property type="evidence" value="ECO:0007669"/>
    <property type="project" value="InterPro"/>
</dbReference>
<evidence type="ECO:0000256" key="9">
    <source>
        <dbReference type="SAM" id="MobiDB-lite"/>
    </source>
</evidence>
<comment type="function">
    <text evidence="7">Involved in nucleolar processing of pre-18S ribosomal RNA.</text>
</comment>
<evidence type="ECO:0000256" key="6">
    <source>
        <dbReference type="ARBA" id="ARBA00029455"/>
    </source>
</evidence>
<dbReference type="Proteomes" id="UP000886885">
    <property type="component" value="Chromosome 12D"/>
</dbReference>
<dbReference type="OrthoDB" id="445326at2759"/>
<dbReference type="GO" id="GO:0006364">
    <property type="term" value="P:rRNA processing"/>
    <property type="evidence" value="ECO:0007669"/>
    <property type="project" value="UniProtKB-KW"/>
</dbReference>
<comment type="caution">
    <text evidence="10">The sequence shown here is derived from an EMBL/GenBank/DDBJ whole genome shotgun (WGS) entry which is preliminary data.</text>
</comment>
<keyword evidence="5 7" id="KW-0687">Ribonucleoprotein</keyword>
<evidence type="ECO:0000313" key="11">
    <source>
        <dbReference type="Proteomes" id="UP000886885"/>
    </source>
</evidence>
<keyword evidence="8" id="KW-0175">Coiled coil</keyword>
<keyword evidence="3 7" id="KW-0698">rRNA processing</keyword>
<proteinExistence type="inferred from homology"/>
<dbReference type="PANTHER" id="PTHR17039:SF0">
    <property type="entry name" value="U3 SMALL NUCLEOLAR RIBONUCLEOPROTEIN PROTEIN MPP10"/>
    <property type="match status" value="1"/>
</dbReference>
<dbReference type="Pfam" id="PF04006">
    <property type="entry name" value="Mpp10"/>
    <property type="match status" value="1"/>
</dbReference>
<gene>
    <name evidence="10" type="ORF">POTOM_043152</name>
</gene>